<dbReference type="PANTHER" id="PTHR11472:SF34">
    <property type="entry name" value="REGULATOR OF TELOMERE ELONGATION HELICASE 1"/>
    <property type="match status" value="1"/>
</dbReference>
<dbReference type="Gene3D" id="1.10.30.20">
    <property type="entry name" value="Bacterial XPD DNA helicase, FeS cluster domain"/>
    <property type="match status" value="1"/>
</dbReference>
<dbReference type="InterPro" id="IPR014013">
    <property type="entry name" value="Helic_SF1/SF2_ATP-bd_DinG/Rad3"/>
</dbReference>
<keyword evidence="3" id="KW-0067">ATP-binding</keyword>
<dbReference type="InterPro" id="IPR010614">
    <property type="entry name" value="RAD3-like_helicase_DEAD"/>
</dbReference>
<feature type="domain" description="Helicase ATP-binding" evidence="4">
    <location>
        <begin position="1"/>
        <end position="141"/>
    </location>
</feature>
<dbReference type="AlphaFoldDB" id="T0ZDX5"/>
<dbReference type="EMBL" id="AUZY01012999">
    <property type="protein sequence ID" value="EQD26999.1"/>
    <property type="molecule type" value="Genomic_DNA"/>
</dbReference>
<dbReference type="GO" id="GO:0003677">
    <property type="term" value="F:DNA binding"/>
    <property type="evidence" value="ECO:0007669"/>
    <property type="project" value="InterPro"/>
</dbReference>
<protein>
    <submittedName>
        <fullName evidence="5">DEAD2 domain protein</fullName>
        <ecNumber evidence="5">3.6.1.-</ecNumber>
    </submittedName>
</protein>
<gene>
    <name evidence="5" type="ORF">B1B_19342</name>
</gene>
<comment type="caution">
    <text evidence="5">The sequence shown here is derived from an EMBL/GenBank/DDBJ whole genome shotgun (WGS) entry which is preliminary data.</text>
</comment>
<organism evidence="5">
    <name type="scientific">mine drainage metagenome</name>
    <dbReference type="NCBI Taxonomy" id="410659"/>
    <lineage>
        <taxon>unclassified sequences</taxon>
        <taxon>metagenomes</taxon>
        <taxon>ecological metagenomes</taxon>
    </lineage>
</organism>
<evidence type="ECO:0000256" key="1">
    <source>
        <dbReference type="ARBA" id="ARBA00022741"/>
    </source>
</evidence>
<reference evidence="5" key="1">
    <citation type="submission" date="2013-08" db="EMBL/GenBank/DDBJ databases">
        <authorList>
            <person name="Mendez C."/>
            <person name="Richter M."/>
            <person name="Ferrer M."/>
            <person name="Sanchez J."/>
        </authorList>
    </citation>
    <scope>NUCLEOTIDE SEQUENCE</scope>
</reference>
<evidence type="ECO:0000256" key="3">
    <source>
        <dbReference type="ARBA" id="ARBA00022840"/>
    </source>
</evidence>
<evidence type="ECO:0000256" key="2">
    <source>
        <dbReference type="ARBA" id="ARBA00022801"/>
    </source>
</evidence>
<evidence type="ECO:0000313" key="5">
    <source>
        <dbReference type="EMBL" id="EQD26999.1"/>
    </source>
</evidence>
<dbReference type="GO" id="GO:0016787">
    <property type="term" value="F:hydrolase activity"/>
    <property type="evidence" value="ECO:0007669"/>
    <property type="project" value="UniProtKB-KW"/>
</dbReference>
<keyword evidence="2 5" id="KW-0378">Hydrolase</keyword>
<name>T0ZDX5_9ZZZZ</name>
<dbReference type="InterPro" id="IPR045028">
    <property type="entry name" value="DinG/Rad3-like"/>
</dbReference>
<dbReference type="InterPro" id="IPR042493">
    <property type="entry name" value="XPD_DNA_FeS"/>
</dbReference>
<sequence>CRYFNYDVWSEDTKNYIFSTIPFAEEFLDYGSDKVICPYESLKRALPEADVVLAPYASFLNPVIGERLLQHWGVSREDLVIILDEAHNLPDLARDMSSFDISIRQINFAENEARDQGDFLLYQKYKSSDVLEMMRSAIISLVNEKIGESEEVRISFHDLIETIMIQNRISSQSFP</sequence>
<dbReference type="GO" id="GO:0003678">
    <property type="term" value="F:DNA helicase activity"/>
    <property type="evidence" value="ECO:0007669"/>
    <property type="project" value="InterPro"/>
</dbReference>
<evidence type="ECO:0000259" key="4">
    <source>
        <dbReference type="PROSITE" id="PS51193"/>
    </source>
</evidence>
<reference evidence="5" key="2">
    <citation type="journal article" date="2014" name="ISME J.">
        <title>Microbial stratification in low pH oxic and suboxic macroscopic growths along an acid mine drainage.</title>
        <authorList>
            <person name="Mendez-Garcia C."/>
            <person name="Mesa V."/>
            <person name="Sprenger R.R."/>
            <person name="Richter M."/>
            <person name="Diez M.S."/>
            <person name="Solano J."/>
            <person name="Bargiela R."/>
            <person name="Golyshina O.V."/>
            <person name="Manteca A."/>
            <person name="Ramos J.L."/>
            <person name="Gallego J.R."/>
            <person name="Llorente I."/>
            <person name="Martins Dos Santos V.A."/>
            <person name="Jensen O.N."/>
            <person name="Pelaez A.I."/>
            <person name="Sanchez J."/>
            <person name="Ferrer M."/>
        </authorList>
    </citation>
    <scope>NUCLEOTIDE SEQUENCE</scope>
</reference>
<dbReference type="PROSITE" id="PS51193">
    <property type="entry name" value="HELICASE_ATP_BIND_2"/>
    <property type="match status" value="1"/>
</dbReference>
<dbReference type="Gene3D" id="1.10.275.40">
    <property type="match status" value="1"/>
</dbReference>
<keyword evidence="1" id="KW-0547">Nucleotide-binding</keyword>
<dbReference type="GO" id="GO:0005524">
    <property type="term" value="F:ATP binding"/>
    <property type="evidence" value="ECO:0007669"/>
    <property type="project" value="UniProtKB-KW"/>
</dbReference>
<dbReference type="PANTHER" id="PTHR11472">
    <property type="entry name" value="DNA REPAIR DEAD HELICASE RAD3/XP-D SUBFAMILY MEMBER"/>
    <property type="match status" value="1"/>
</dbReference>
<proteinExistence type="predicted"/>
<accession>T0ZDX5</accession>
<feature type="non-terminal residue" evidence="5">
    <location>
        <position position="1"/>
    </location>
</feature>
<dbReference type="EC" id="3.6.1.-" evidence="5"/>
<dbReference type="Pfam" id="PF06733">
    <property type="entry name" value="DEAD_2"/>
    <property type="match status" value="1"/>
</dbReference>